<keyword evidence="1" id="KW-0472">Membrane</keyword>
<dbReference type="Gene3D" id="1.10.510.10">
    <property type="entry name" value="Transferase(Phosphotransferase) domain 1"/>
    <property type="match status" value="1"/>
</dbReference>
<dbReference type="GO" id="GO:0043235">
    <property type="term" value="C:receptor complex"/>
    <property type="evidence" value="ECO:0007669"/>
    <property type="project" value="TreeGrafter"/>
</dbReference>
<protein>
    <submittedName>
        <fullName evidence="4">Protein kinase domain-containing protein</fullName>
    </submittedName>
</protein>
<accession>A0A7E4V2J5</accession>
<dbReference type="InterPro" id="IPR050122">
    <property type="entry name" value="RTK"/>
</dbReference>
<dbReference type="InterPro" id="IPR011009">
    <property type="entry name" value="Kinase-like_dom_sf"/>
</dbReference>
<dbReference type="PANTHER" id="PTHR24416">
    <property type="entry name" value="TYROSINE-PROTEIN KINASE RECEPTOR"/>
    <property type="match status" value="1"/>
</dbReference>
<evidence type="ECO:0000313" key="4">
    <source>
        <dbReference type="WBParaSite" id="Pan_g15429.t1"/>
    </source>
</evidence>
<dbReference type="GO" id="GO:0005524">
    <property type="term" value="F:ATP binding"/>
    <property type="evidence" value="ECO:0007669"/>
    <property type="project" value="InterPro"/>
</dbReference>
<dbReference type="InterPro" id="IPR000719">
    <property type="entry name" value="Prot_kinase_dom"/>
</dbReference>
<dbReference type="PANTHER" id="PTHR24416:SF548">
    <property type="entry name" value="PROTEIN KINASE DOMAIN-CONTAINING PROTEIN"/>
    <property type="match status" value="1"/>
</dbReference>
<evidence type="ECO:0000313" key="3">
    <source>
        <dbReference type="Proteomes" id="UP000492821"/>
    </source>
</evidence>
<dbReference type="Proteomes" id="UP000492821">
    <property type="component" value="Unassembled WGS sequence"/>
</dbReference>
<dbReference type="InterPro" id="IPR001245">
    <property type="entry name" value="Ser-Thr/Tyr_kinase_cat_dom"/>
</dbReference>
<evidence type="ECO:0000256" key="1">
    <source>
        <dbReference type="SAM" id="Phobius"/>
    </source>
</evidence>
<reference evidence="4" key="2">
    <citation type="submission" date="2020-10" db="UniProtKB">
        <authorList>
            <consortium name="WormBaseParasite"/>
        </authorList>
    </citation>
    <scope>IDENTIFICATION</scope>
</reference>
<feature type="transmembrane region" description="Helical" evidence="1">
    <location>
        <begin position="21"/>
        <end position="47"/>
    </location>
</feature>
<dbReference type="SUPFAM" id="SSF56112">
    <property type="entry name" value="Protein kinase-like (PK-like)"/>
    <property type="match status" value="1"/>
</dbReference>
<keyword evidence="3" id="KW-1185">Reference proteome</keyword>
<dbReference type="GO" id="GO:0007169">
    <property type="term" value="P:cell surface receptor protein tyrosine kinase signaling pathway"/>
    <property type="evidence" value="ECO:0007669"/>
    <property type="project" value="TreeGrafter"/>
</dbReference>
<reference evidence="3" key="1">
    <citation type="journal article" date="2013" name="Genetics">
        <title>The draft genome and transcriptome of Panagrellus redivivus are shaped by the harsh demands of a free-living lifestyle.</title>
        <authorList>
            <person name="Srinivasan J."/>
            <person name="Dillman A.R."/>
            <person name="Macchietto M.G."/>
            <person name="Heikkinen L."/>
            <person name="Lakso M."/>
            <person name="Fracchia K.M."/>
            <person name="Antoshechkin I."/>
            <person name="Mortazavi A."/>
            <person name="Wong G."/>
            <person name="Sternberg P.W."/>
        </authorList>
    </citation>
    <scope>NUCLEOTIDE SEQUENCE [LARGE SCALE GENOMIC DNA]</scope>
    <source>
        <strain evidence="3">MT8872</strain>
    </source>
</reference>
<sequence length="824" mass="94125">MTPLLRCRLMFFFRRKFDMKILFYYVLNTLVALVSCQCPTFGMYGYVLVSITSSSSIDTFENLLDWYGKISHACGQTITHEIRFGLSKKRTITTQNLTVANFGPDIADLYGAAIIDDADSHLVANVVSDFFVEIDDQNTAPDTVVLKKVVTILTDHFSPNSTSSIAGMQLASDNADAFIMTPYRSVIDSIEHFDNEINTCIMDVASFEACANIFCKNLTLSIKNSVLPTPPPQVMSYIENFDGDIGMFRELAKQMVTGDLCVDNQRTIVKNHHIVHFMNNDEDVVFSLPWLGNMTEPFYGNCITPELMNKLNIRLGNNTALINIHRDDTCQEESAFYQNLLSDLSNQTLLNSSIVAYTTRNTNCLSNTLFKITKLGPELQLFFKADGKSRRSSLFDTFTAPIHDHFVEAKSKPVTVTFVASSEEVKNAMVVCQSVVAMANLTLAEKYKYREPWSIAIDQFFIVILLCGVSAVSIGSYFYRVSKKAYTDTSLDETDDYTVTKPMTQEEKMRNDILAWEVHIDRVQINHDFPLAQTPNSVIYLGKLKGKAPVMQWINMAEMRQFQDCTVAMRIPVRYDQEEEQQLLREINSMKIIKYHDYVANLLGWVNKNNFACTIMELTHTSLLKYVSQLKEGMIFTDLESSYCMIPYRQYLRIMGQICDAMAFIAQKGYCHRDLNAHNVLLTTGLRAKVSGFNFCSDVDDSCFFTDKPAFKLLNPRWMAIEAFKGSFSERSDVWSFGMLLYEVYTLGDKPLSNVRDNQILATLRDGHRPPKPTYASDEIYAIMNRCWKRFPERRPAFVEVKNQFDEILERQYDNQAFEFENNS</sequence>
<dbReference type="PRINTS" id="PR00109">
    <property type="entry name" value="TYRKINASE"/>
</dbReference>
<feature type="domain" description="Protein kinase" evidence="2">
    <location>
        <begin position="525"/>
        <end position="809"/>
    </location>
</feature>
<organism evidence="3 4">
    <name type="scientific">Panagrellus redivivus</name>
    <name type="common">Microworm</name>
    <dbReference type="NCBI Taxonomy" id="6233"/>
    <lineage>
        <taxon>Eukaryota</taxon>
        <taxon>Metazoa</taxon>
        <taxon>Ecdysozoa</taxon>
        <taxon>Nematoda</taxon>
        <taxon>Chromadorea</taxon>
        <taxon>Rhabditida</taxon>
        <taxon>Tylenchina</taxon>
        <taxon>Panagrolaimomorpha</taxon>
        <taxon>Panagrolaimoidea</taxon>
        <taxon>Panagrolaimidae</taxon>
        <taxon>Panagrellus</taxon>
    </lineage>
</organism>
<name>A0A7E4V2J5_PANRE</name>
<dbReference type="PROSITE" id="PS50011">
    <property type="entry name" value="PROTEIN_KINASE_DOM"/>
    <property type="match status" value="1"/>
</dbReference>
<proteinExistence type="predicted"/>
<dbReference type="GO" id="GO:0005886">
    <property type="term" value="C:plasma membrane"/>
    <property type="evidence" value="ECO:0007669"/>
    <property type="project" value="TreeGrafter"/>
</dbReference>
<dbReference type="AlphaFoldDB" id="A0A7E4V2J5"/>
<keyword evidence="1" id="KW-0812">Transmembrane</keyword>
<dbReference type="Gene3D" id="3.30.200.20">
    <property type="entry name" value="Phosphorylase Kinase, domain 1"/>
    <property type="match status" value="1"/>
</dbReference>
<dbReference type="GO" id="GO:0004714">
    <property type="term" value="F:transmembrane receptor protein tyrosine kinase activity"/>
    <property type="evidence" value="ECO:0007669"/>
    <property type="project" value="TreeGrafter"/>
</dbReference>
<keyword evidence="1" id="KW-1133">Transmembrane helix</keyword>
<evidence type="ECO:0000259" key="2">
    <source>
        <dbReference type="PROSITE" id="PS50011"/>
    </source>
</evidence>
<dbReference type="WBParaSite" id="Pan_g15429.t1">
    <property type="protein sequence ID" value="Pan_g15429.t1"/>
    <property type="gene ID" value="Pan_g15429"/>
</dbReference>
<dbReference type="Pfam" id="PF07714">
    <property type="entry name" value="PK_Tyr_Ser-Thr"/>
    <property type="match status" value="1"/>
</dbReference>